<reference evidence="3" key="2">
    <citation type="submission" date="2017-06" db="EMBL/GenBank/DDBJ databases">
        <title>WGS assembly of Brachypodium distachyon.</title>
        <authorList>
            <consortium name="The International Brachypodium Initiative"/>
            <person name="Lucas S."/>
            <person name="Harmon-Smith M."/>
            <person name="Lail K."/>
            <person name="Tice H."/>
            <person name="Grimwood J."/>
            <person name="Bruce D."/>
            <person name="Barry K."/>
            <person name="Shu S."/>
            <person name="Lindquist E."/>
            <person name="Wang M."/>
            <person name="Pitluck S."/>
            <person name="Vogel J.P."/>
            <person name="Garvin D.F."/>
            <person name="Mockler T.C."/>
            <person name="Schmutz J."/>
            <person name="Rokhsar D."/>
            <person name="Bevan M.W."/>
        </authorList>
    </citation>
    <scope>NUCLEOTIDE SEQUENCE</scope>
    <source>
        <strain evidence="3">Bd21</strain>
    </source>
</reference>
<keyword evidence="5" id="KW-1185">Reference proteome</keyword>
<accession>A0A2K2CVQ7</accession>
<proteinExistence type="predicted"/>
<evidence type="ECO:0000313" key="3">
    <source>
        <dbReference type="EMBL" id="PNT66109.1"/>
    </source>
</evidence>
<protein>
    <submittedName>
        <fullName evidence="3 4">Uncharacterized protein</fullName>
    </submittedName>
</protein>
<gene>
    <name evidence="3" type="ORF">BRADI_3g07284v3</name>
</gene>
<feature type="chain" id="PRO_5033312193" evidence="2">
    <location>
        <begin position="33"/>
        <end position="78"/>
    </location>
</feature>
<evidence type="ECO:0000256" key="1">
    <source>
        <dbReference type="SAM" id="MobiDB-lite"/>
    </source>
</evidence>
<sequence length="78" mass="7483">MARAGAAAAFLTILSVLLLLQLLGGGAPAAMAAAAYKPAAAAQAQLGDGGVLPRPRPAGAAVKIPPVPESPMGRRGGA</sequence>
<evidence type="ECO:0000256" key="2">
    <source>
        <dbReference type="SAM" id="SignalP"/>
    </source>
</evidence>
<feature type="signal peptide" evidence="2">
    <location>
        <begin position="1"/>
        <end position="32"/>
    </location>
</feature>
<reference evidence="4" key="3">
    <citation type="submission" date="2018-08" db="UniProtKB">
        <authorList>
            <consortium name="EnsemblPlants"/>
        </authorList>
    </citation>
    <scope>IDENTIFICATION</scope>
    <source>
        <strain evidence="4">cv. Bd21</strain>
    </source>
</reference>
<organism evidence="3">
    <name type="scientific">Brachypodium distachyon</name>
    <name type="common">Purple false brome</name>
    <name type="synonym">Trachynia distachya</name>
    <dbReference type="NCBI Taxonomy" id="15368"/>
    <lineage>
        <taxon>Eukaryota</taxon>
        <taxon>Viridiplantae</taxon>
        <taxon>Streptophyta</taxon>
        <taxon>Embryophyta</taxon>
        <taxon>Tracheophyta</taxon>
        <taxon>Spermatophyta</taxon>
        <taxon>Magnoliopsida</taxon>
        <taxon>Liliopsida</taxon>
        <taxon>Poales</taxon>
        <taxon>Poaceae</taxon>
        <taxon>BOP clade</taxon>
        <taxon>Pooideae</taxon>
        <taxon>Stipodae</taxon>
        <taxon>Brachypodieae</taxon>
        <taxon>Brachypodium</taxon>
    </lineage>
</organism>
<dbReference type="EnsemblPlants" id="PNT66109">
    <property type="protein sequence ID" value="PNT66109"/>
    <property type="gene ID" value="BRADI_3g07284v3"/>
</dbReference>
<dbReference type="AlphaFoldDB" id="A0A2K2CVQ7"/>
<keyword evidence="2" id="KW-0732">Signal</keyword>
<evidence type="ECO:0000313" key="5">
    <source>
        <dbReference type="Proteomes" id="UP000008810"/>
    </source>
</evidence>
<evidence type="ECO:0000313" key="4">
    <source>
        <dbReference type="EnsemblPlants" id="PNT66109"/>
    </source>
</evidence>
<reference evidence="3 4" key="1">
    <citation type="journal article" date="2010" name="Nature">
        <title>Genome sequencing and analysis of the model grass Brachypodium distachyon.</title>
        <authorList>
            <consortium name="International Brachypodium Initiative"/>
        </authorList>
    </citation>
    <scope>NUCLEOTIDE SEQUENCE [LARGE SCALE GENOMIC DNA]</scope>
    <source>
        <strain evidence="3 4">Bd21</strain>
    </source>
</reference>
<dbReference type="InParanoid" id="A0A2K2CVQ7"/>
<dbReference type="EMBL" id="CM000882">
    <property type="protein sequence ID" value="PNT66109.1"/>
    <property type="molecule type" value="Genomic_DNA"/>
</dbReference>
<dbReference type="Gramene" id="PNT66109">
    <property type="protein sequence ID" value="PNT66109"/>
    <property type="gene ID" value="BRADI_3g07284v3"/>
</dbReference>
<dbReference type="Proteomes" id="UP000008810">
    <property type="component" value="Chromosome 3"/>
</dbReference>
<feature type="region of interest" description="Disordered" evidence="1">
    <location>
        <begin position="47"/>
        <end position="78"/>
    </location>
</feature>
<name>A0A2K2CVQ7_BRADI</name>